<dbReference type="PANTHER" id="PTHR30589:SF0">
    <property type="entry name" value="PHOSPHATIDYLGLYCEROL--PROLIPOPROTEIN DIACYLGLYCERYL TRANSFERASE"/>
    <property type="match status" value="1"/>
</dbReference>
<accession>A0A3N2B8T0</accession>
<dbReference type="InterPro" id="IPR001640">
    <property type="entry name" value="Lgt"/>
</dbReference>
<dbReference type="Pfam" id="PF01790">
    <property type="entry name" value="LGT"/>
    <property type="match status" value="1"/>
</dbReference>
<protein>
    <recommendedName>
        <fullName evidence="7">Phosphatidylglycerol--prolipoprotein diacylglyceryl transferase</fullName>
        <ecNumber evidence="7">2.5.1.145</ecNumber>
    </recommendedName>
</protein>
<dbReference type="GO" id="GO:0005886">
    <property type="term" value="C:plasma membrane"/>
    <property type="evidence" value="ECO:0007669"/>
    <property type="project" value="UniProtKB-SubCell"/>
</dbReference>
<feature type="transmembrane region" description="Helical" evidence="7">
    <location>
        <begin position="96"/>
        <end position="120"/>
    </location>
</feature>
<dbReference type="RefSeq" id="WP_123302360.1">
    <property type="nucleotide sequence ID" value="NZ_RKHK01000001.1"/>
</dbReference>
<keyword evidence="5 7" id="KW-1133">Transmembrane helix</keyword>
<evidence type="ECO:0000256" key="1">
    <source>
        <dbReference type="ARBA" id="ARBA00007150"/>
    </source>
</evidence>
<proteinExistence type="inferred from homology"/>
<evidence type="ECO:0000256" key="3">
    <source>
        <dbReference type="ARBA" id="ARBA00022679"/>
    </source>
</evidence>
<keyword evidence="4 7" id="KW-0812">Transmembrane</keyword>
<feature type="transmembrane region" description="Helical" evidence="7">
    <location>
        <begin position="180"/>
        <end position="197"/>
    </location>
</feature>
<dbReference type="GO" id="GO:0042158">
    <property type="term" value="P:lipoprotein biosynthetic process"/>
    <property type="evidence" value="ECO:0007669"/>
    <property type="project" value="UniProtKB-UniRule"/>
</dbReference>
<evidence type="ECO:0000256" key="7">
    <source>
        <dbReference type="HAMAP-Rule" id="MF_01147"/>
    </source>
</evidence>
<organism evidence="9 10">
    <name type="scientific">Bogoriella caseilytica</name>
    <dbReference type="NCBI Taxonomy" id="56055"/>
    <lineage>
        <taxon>Bacteria</taxon>
        <taxon>Bacillati</taxon>
        <taxon>Actinomycetota</taxon>
        <taxon>Actinomycetes</taxon>
        <taxon>Micrococcales</taxon>
        <taxon>Bogoriellaceae</taxon>
        <taxon>Bogoriella</taxon>
    </lineage>
</organism>
<gene>
    <name evidence="7" type="primary">lgt</name>
    <name evidence="9" type="ORF">EDD31_0004</name>
</gene>
<evidence type="ECO:0000313" key="10">
    <source>
        <dbReference type="Proteomes" id="UP000280668"/>
    </source>
</evidence>
<comment type="pathway">
    <text evidence="7">Protein modification; lipoprotein biosynthesis (diacylglyceryl transfer).</text>
</comment>
<dbReference type="GO" id="GO:0008961">
    <property type="term" value="F:phosphatidylglycerol-prolipoprotein diacylglyceryl transferase activity"/>
    <property type="evidence" value="ECO:0007669"/>
    <property type="project" value="UniProtKB-UniRule"/>
</dbReference>
<feature type="transmembrane region" description="Helical" evidence="7">
    <location>
        <begin position="209"/>
        <end position="228"/>
    </location>
</feature>
<dbReference type="PANTHER" id="PTHR30589">
    <property type="entry name" value="PROLIPOPROTEIN DIACYLGLYCERYL TRANSFERASE"/>
    <property type="match status" value="1"/>
</dbReference>
<dbReference type="UniPathway" id="UPA00664"/>
<name>A0A3N2B8T0_9MICO</name>
<comment type="catalytic activity">
    <reaction evidence="7">
        <text>L-cysteinyl-[prolipoprotein] + a 1,2-diacyl-sn-glycero-3-phospho-(1'-sn-glycerol) = an S-1,2-diacyl-sn-glyceryl-L-cysteinyl-[prolipoprotein] + sn-glycerol 1-phosphate + H(+)</text>
        <dbReference type="Rhea" id="RHEA:56712"/>
        <dbReference type="Rhea" id="RHEA-COMP:14679"/>
        <dbReference type="Rhea" id="RHEA-COMP:14680"/>
        <dbReference type="ChEBI" id="CHEBI:15378"/>
        <dbReference type="ChEBI" id="CHEBI:29950"/>
        <dbReference type="ChEBI" id="CHEBI:57685"/>
        <dbReference type="ChEBI" id="CHEBI:64716"/>
        <dbReference type="ChEBI" id="CHEBI:140658"/>
        <dbReference type="EC" id="2.5.1.145"/>
    </reaction>
</comment>
<reference evidence="9 10" key="1">
    <citation type="submission" date="2018-11" db="EMBL/GenBank/DDBJ databases">
        <title>Sequencing the genomes of 1000 actinobacteria strains.</title>
        <authorList>
            <person name="Klenk H.-P."/>
        </authorList>
    </citation>
    <scope>NUCLEOTIDE SEQUENCE [LARGE SCALE GENOMIC DNA]</scope>
    <source>
        <strain evidence="9 10">DSM 11294</strain>
    </source>
</reference>
<feature type="transmembrane region" description="Helical" evidence="7">
    <location>
        <begin position="57"/>
        <end position="76"/>
    </location>
</feature>
<dbReference type="Proteomes" id="UP000280668">
    <property type="component" value="Unassembled WGS sequence"/>
</dbReference>
<evidence type="ECO:0000256" key="4">
    <source>
        <dbReference type="ARBA" id="ARBA00022692"/>
    </source>
</evidence>
<evidence type="ECO:0000313" key="9">
    <source>
        <dbReference type="EMBL" id="ROR71667.1"/>
    </source>
</evidence>
<feature type="region of interest" description="Disordered" evidence="8">
    <location>
        <begin position="268"/>
        <end position="332"/>
    </location>
</feature>
<evidence type="ECO:0000256" key="8">
    <source>
        <dbReference type="SAM" id="MobiDB-lite"/>
    </source>
</evidence>
<comment type="function">
    <text evidence="7">Catalyzes the transfer of the diacylglyceryl group from phosphatidylglycerol to the sulfhydryl group of the N-terminal cysteine of a prolipoprotein, the first step in the formation of mature lipoproteins.</text>
</comment>
<comment type="caution">
    <text evidence="9">The sequence shown here is derived from an EMBL/GenBank/DDBJ whole genome shotgun (WGS) entry which is preliminary data.</text>
</comment>
<keyword evidence="9" id="KW-0449">Lipoprotein</keyword>
<dbReference type="HAMAP" id="MF_01147">
    <property type="entry name" value="Lgt"/>
    <property type="match status" value="1"/>
</dbReference>
<dbReference type="AlphaFoldDB" id="A0A3N2B8T0"/>
<dbReference type="OrthoDB" id="871140at2"/>
<evidence type="ECO:0000256" key="2">
    <source>
        <dbReference type="ARBA" id="ARBA00022475"/>
    </source>
</evidence>
<keyword evidence="6 7" id="KW-0472">Membrane</keyword>
<feature type="transmembrane region" description="Helical" evidence="7">
    <location>
        <begin position="127"/>
        <end position="145"/>
    </location>
</feature>
<keyword evidence="10" id="KW-1185">Reference proteome</keyword>
<feature type="transmembrane region" description="Helical" evidence="7">
    <location>
        <begin position="240"/>
        <end position="258"/>
    </location>
</feature>
<feature type="binding site" evidence="7">
    <location>
        <position position="146"/>
    </location>
    <ligand>
        <name>a 1,2-diacyl-sn-glycero-3-phospho-(1'-sn-glycerol)</name>
        <dbReference type="ChEBI" id="CHEBI:64716"/>
    </ligand>
</feature>
<dbReference type="EMBL" id="RKHK01000001">
    <property type="protein sequence ID" value="ROR71667.1"/>
    <property type="molecule type" value="Genomic_DNA"/>
</dbReference>
<keyword evidence="3 7" id="KW-0808">Transferase</keyword>
<comment type="similarity">
    <text evidence="1 7">Belongs to the Lgt family.</text>
</comment>
<sequence>MSALAALSAGIPSPPISGFDLGPLPVRFYALAIILGVILGAMVTDRRYTARGGPEGATWDMVIIMVPIGIVGARIYHVISSPSAYFGENGDPVRALYIWEGGLGIWGGVAAGALAAWWMLRSRGLSFTRFADAAAPGLLIAQAVGRLGNYVNQELYGAETEVPWGLQIDAYPGVLFHPTFLYELLWNLAAAALLILLDRRFRIGGGRLFALYVVFYTAGRVWIEYLRIDDAEMVLGLRLNVWTSILLFTAGLIAYFLLGARERRRREQGQLDLEEAEDDAAGQGVADPDSAPETEPETPTAAPNPISKSETGGAVRETVDGEPESRSGPSEG</sequence>
<dbReference type="EC" id="2.5.1.145" evidence="7"/>
<evidence type="ECO:0000256" key="6">
    <source>
        <dbReference type="ARBA" id="ARBA00023136"/>
    </source>
</evidence>
<keyword evidence="2 7" id="KW-1003">Cell membrane</keyword>
<comment type="subcellular location">
    <subcellularLocation>
        <location evidence="7">Cell membrane</location>
        <topology evidence="7">Multi-pass membrane protein</topology>
    </subcellularLocation>
</comment>
<evidence type="ECO:0000256" key="5">
    <source>
        <dbReference type="ARBA" id="ARBA00022989"/>
    </source>
</evidence>
<dbReference type="PROSITE" id="PS01311">
    <property type="entry name" value="LGT"/>
    <property type="match status" value="1"/>
</dbReference>
<dbReference type="NCBIfam" id="TIGR00544">
    <property type="entry name" value="lgt"/>
    <property type="match status" value="1"/>
</dbReference>
<feature type="transmembrane region" description="Helical" evidence="7">
    <location>
        <begin position="28"/>
        <end position="45"/>
    </location>
</feature>